<reference evidence="1 2" key="1">
    <citation type="submission" date="2023-09" db="EMBL/GenBank/DDBJ databases">
        <authorList>
            <person name="Wang M."/>
        </authorList>
    </citation>
    <scope>NUCLEOTIDE SEQUENCE [LARGE SCALE GENOMIC DNA]</scope>
    <source>
        <strain evidence="1">GT-2023</strain>
        <tissue evidence="1">Liver</tissue>
    </source>
</reference>
<comment type="caution">
    <text evidence="1">The sequence shown here is derived from an EMBL/GenBank/DDBJ whole genome shotgun (WGS) entry which is preliminary data.</text>
</comment>
<accession>A0ABR3MCX3</accession>
<dbReference type="Proteomes" id="UP001558613">
    <property type="component" value="Unassembled WGS sequence"/>
</dbReference>
<organism evidence="1 2">
    <name type="scientific">Cirrhinus molitorella</name>
    <name type="common">mud carp</name>
    <dbReference type="NCBI Taxonomy" id="172907"/>
    <lineage>
        <taxon>Eukaryota</taxon>
        <taxon>Metazoa</taxon>
        <taxon>Chordata</taxon>
        <taxon>Craniata</taxon>
        <taxon>Vertebrata</taxon>
        <taxon>Euteleostomi</taxon>
        <taxon>Actinopterygii</taxon>
        <taxon>Neopterygii</taxon>
        <taxon>Teleostei</taxon>
        <taxon>Ostariophysi</taxon>
        <taxon>Cypriniformes</taxon>
        <taxon>Cyprinidae</taxon>
        <taxon>Labeoninae</taxon>
        <taxon>Labeonini</taxon>
        <taxon>Cirrhinus</taxon>
    </lineage>
</organism>
<evidence type="ECO:0000313" key="1">
    <source>
        <dbReference type="EMBL" id="KAL1261777.1"/>
    </source>
</evidence>
<sequence>MNHVDGPTAVMKESPESLHFLYDTLSISCLHTFLTQRVAEPRCTGTLTKLKQHPEGGGYQALKPAGFAVWGALVKAALIRTDGRTAGETPLLTAADF</sequence>
<gene>
    <name evidence="1" type="ORF">QQF64_007042</name>
</gene>
<proteinExistence type="predicted"/>
<name>A0ABR3MCX3_9TELE</name>
<keyword evidence="2" id="KW-1185">Reference proteome</keyword>
<dbReference type="EMBL" id="JAYMGO010000014">
    <property type="protein sequence ID" value="KAL1261777.1"/>
    <property type="molecule type" value="Genomic_DNA"/>
</dbReference>
<protein>
    <submittedName>
        <fullName evidence="1">Uncharacterized protein</fullName>
    </submittedName>
</protein>
<evidence type="ECO:0000313" key="2">
    <source>
        <dbReference type="Proteomes" id="UP001558613"/>
    </source>
</evidence>